<dbReference type="PANTHER" id="PTHR43117:SF4">
    <property type="entry name" value="OSMOPROTECTANT IMPORT ATP-BINDING PROTEIN OSMV"/>
    <property type="match status" value="1"/>
</dbReference>
<evidence type="ECO:0000256" key="1">
    <source>
        <dbReference type="ARBA" id="ARBA00005417"/>
    </source>
</evidence>
<dbReference type="PANTHER" id="PTHR43117">
    <property type="entry name" value="OSMOPROTECTANT IMPORT ATP-BINDING PROTEIN OSMV"/>
    <property type="match status" value="1"/>
</dbReference>
<evidence type="ECO:0000313" key="7">
    <source>
        <dbReference type="EMBL" id="KRN50225.1"/>
    </source>
</evidence>
<keyword evidence="2" id="KW-0813">Transport</keyword>
<protein>
    <recommendedName>
        <fullName evidence="5">ABC-type quaternary amine transporter</fullName>
        <ecNumber evidence="5">7.6.2.9</ecNumber>
    </recommendedName>
</protein>
<dbReference type="SMART" id="SM00382">
    <property type="entry name" value="AAA"/>
    <property type="match status" value="1"/>
</dbReference>
<dbReference type="SUPFAM" id="SSF52540">
    <property type="entry name" value="P-loop containing nucleoside triphosphate hydrolases"/>
    <property type="match status" value="1"/>
</dbReference>
<dbReference type="InterPro" id="IPR027417">
    <property type="entry name" value="P-loop_NTPase"/>
</dbReference>
<dbReference type="GO" id="GO:0015418">
    <property type="term" value="F:ABC-type quaternary ammonium compound transporting activity"/>
    <property type="evidence" value="ECO:0007669"/>
    <property type="project" value="UniProtKB-EC"/>
</dbReference>
<dbReference type="Pfam" id="PF00005">
    <property type="entry name" value="ABC_tran"/>
    <property type="match status" value="1"/>
</dbReference>
<evidence type="ECO:0000259" key="6">
    <source>
        <dbReference type="PROSITE" id="PS50893"/>
    </source>
</evidence>
<evidence type="ECO:0000256" key="5">
    <source>
        <dbReference type="ARBA" id="ARBA00066388"/>
    </source>
</evidence>
<keyword evidence="8" id="KW-1185">Reference proteome</keyword>
<comment type="caution">
    <text evidence="7">The sequence shown here is derived from an EMBL/GenBank/DDBJ whole genome shotgun (WGS) entry which is preliminary data.</text>
</comment>
<name>A0A0R2HB88_9FIRM</name>
<dbReference type="EMBL" id="JQBL01000012">
    <property type="protein sequence ID" value="KRN50225.1"/>
    <property type="molecule type" value="Genomic_DNA"/>
</dbReference>
<dbReference type="AlphaFoldDB" id="A0A0R2HB88"/>
<comment type="similarity">
    <text evidence="1">Belongs to the ABC transporter superfamily.</text>
</comment>
<dbReference type="Proteomes" id="UP000051841">
    <property type="component" value="Unassembled WGS sequence"/>
</dbReference>
<dbReference type="EC" id="7.6.2.9" evidence="5"/>
<dbReference type="RefSeq" id="WP_031589155.1">
    <property type="nucleotide sequence ID" value="NZ_JNKN01000013.1"/>
</dbReference>
<dbReference type="PROSITE" id="PS00211">
    <property type="entry name" value="ABC_TRANSPORTER_1"/>
    <property type="match status" value="1"/>
</dbReference>
<dbReference type="GO" id="GO:0005524">
    <property type="term" value="F:ATP binding"/>
    <property type="evidence" value="ECO:0007669"/>
    <property type="project" value="UniProtKB-KW"/>
</dbReference>
<dbReference type="InterPro" id="IPR017871">
    <property type="entry name" value="ABC_transporter-like_CS"/>
</dbReference>
<gene>
    <name evidence="7" type="ORF">IV49_GL000355</name>
</gene>
<organism evidence="7 8">
    <name type="scientific">Kandleria vitulina DSM 20405</name>
    <dbReference type="NCBI Taxonomy" id="1410657"/>
    <lineage>
        <taxon>Bacteria</taxon>
        <taxon>Bacillati</taxon>
        <taxon>Bacillota</taxon>
        <taxon>Erysipelotrichia</taxon>
        <taxon>Erysipelotrichales</taxon>
        <taxon>Coprobacillaceae</taxon>
        <taxon>Kandleria</taxon>
    </lineage>
</organism>
<dbReference type="InterPro" id="IPR003593">
    <property type="entry name" value="AAA+_ATPase"/>
</dbReference>
<keyword evidence="4" id="KW-0067">ATP-binding</keyword>
<dbReference type="PROSITE" id="PS50893">
    <property type="entry name" value="ABC_TRANSPORTER_2"/>
    <property type="match status" value="1"/>
</dbReference>
<dbReference type="GO" id="GO:0016887">
    <property type="term" value="F:ATP hydrolysis activity"/>
    <property type="evidence" value="ECO:0007669"/>
    <property type="project" value="InterPro"/>
</dbReference>
<dbReference type="InterPro" id="IPR003439">
    <property type="entry name" value="ABC_transporter-like_ATP-bd"/>
</dbReference>
<accession>A0A0R2HB88</accession>
<evidence type="ECO:0000256" key="3">
    <source>
        <dbReference type="ARBA" id="ARBA00022741"/>
    </source>
</evidence>
<reference evidence="7 8" key="1">
    <citation type="journal article" date="2015" name="Genome Announc.">
        <title>Expanding the biotechnology potential of lactobacilli through comparative genomics of 213 strains and associated genera.</title>
        <authorList>
            <person name="Sun Z."/>
            <person name="Harris H.M."/>
            <person name="McCann A."/>
            <person name="Guo C."/>
            <person name="Argimon S."/>
            <person name="Zhang W."/>
            <person name="Yang X."/>
            <person name="Jeffery I.B."/>
            <person name="Cooney J.C."/>
            <person name="Kagawa T.F."/>
            <person name="Liu W."/>
            <person name="Song Y."/>
            <person name="Salvetti E."/>
            <person name="Wrobel A."/>
            <person name="Rasinkangas P."/>
            <person name="Parkhill J."/>
            <person name="Rea M.C."/>
            <person name="O'Sullivan O."/>
            <person name="Ritari J."/>
            <person name="Douillard F.P."/>
            <person name="Paul Ross R."/>
            <person name="Yang R."/>
            <person name="Briner A.E."/>
            <person name="Felis G.E."/>
            <person name="de Vos W.M."/>
            <person name="Barrangou R."/>
            <person name="Klaenhammer T.R."/>
            <person name="Caufield P.W."/>
            <person name="Cui Y."/>
            <person name="Zhang H."/>
            <person name="O'Toole P.W."/>
        </authorList>
    </citation>
    <scope>NUCLEOTIDE SEQUENCE [LARGE SCALE GENOMIC DNA]</scope>
    <source>
        <strain evidence="7 8">DSM 20405</strain>
    </source>
</reference>
<evidence type="ECO:0000256" key="2">
    <source>
        <dbReference type="ARBA" id="ARBA00022448"/>
    </source>
</evidence>
<dbReference type="FunFam" id="3.40.50.300:FF:000425">
    <property type="entry name" value="Probable ABC transporter, ATP-binding subunit"/>
    <property type="match status" value="1"/>
</dbReference>
<sequence>MIEIKDVYKKYENSSYPALDHINLTINDGELITVLGTSGCGKTTLIKAINKLHDIDSGEIIIDHKNINDVDGVALRRTIGYVIQQVGLFPHMTIAENIATIPELLKWEKDRINKRVDELLEMIDLPKEYKNRYPRELSGGQQQRVGLVRALAADPHIVLLDEPFGAIDAITREHLQDELIRIHKNGNKIFIFVTHDLNEAFKLGDKVIIMDKGRVEQFDTPDHIKAHPATPFVKKLLGVAYD</sequence>
<proteinExistence type="inferred from homology"/>
<dbReference type="PATRIC" id="fig|1410657.5.peg.376"/>
<evidence type="ECO:0000313" key="8">
    <source>
        <dbReference type="Proteomes" id="UP000051841"/>
    </source>
</evidence>
<keyword evidence="3" id="KW-0547">Nucleotide-binding</keyword>
<dbReference type="Gene3D" id="3.40.50.300">
    <property type="entry name" value="P-loop containing nucleotide triphosphate hydrolases"/>
    <property type="match status" value="1"/>
</dbReference>
<evidence type="ECO:0000256" key="4">
    <source>
        <dbReference type="ARBA" id="ARBA00022840"/>
    </source>
</evidence>
<feature type="domain" description="ABC transporter" evidence="6">
    <location>
        <begin position="2"/>
        <end position="237"/>
    </location>
</feature>